<keyword evidence="3" id="KW-1185">Reference proteome</keyword>
<dbReference type="EMBL" id="JBHRYQ010000001">
    <property type="protein sequence ID" value="MFC3813190.1"/>
    <property type="molecule type" value="Genomic_DNA"/>
</dbReference>
<name>A0ABV7Z413_9BACT</name>
<dbReference type="Proteomes" id="UP001595616">
    <property type="component" value="Unassembled WGS sequence"/>
</dbReference>
<protein>
    <recommendedName>
        <fullName evidence="4">Peptidase M23</fullName>
    </recommendedName>
</protein>
<accession>A0ABV7Z413</accession>
<comment type="caution">
    <text evidence="2">The sequence shown here is derived from an EMBL/GenBank/DDBJ whole genome shotgun (WGS) entry which is preliminary data.</text>
</comment>
<gene>
    <name evidence="2" type="ORF">ACFOOI_21165</name>
</gene>
<evidence type="ECO:0000313" key="2">
    <source>
        <dbReference type="EMBL" id="MFC3813190.1"/>
    </source>
</evidence>
<feature type="coiled-coil region" evidence="1">
    <location>
        <begin position="85"/>
        <end position="112"/>
    </location>
</feature>
<dbReference type="RefSeq" id="WP_379840095.1">
    <property type="nucleotide sequence ID" value="NZ_JBHRYQ010000001.1"/>
</dbReference>
<dbReference type="PROSITE" id="PS51257">
    <property type="entry name" value="PROKAR_LIPOPROTEIN"/>
    <property type="match status" value="1"/>
</dbReference>
<evidence type="ECO:0000313" key="3">
    <source>
        <dbReference type="Proteomes" id="UP001595616"/>
    </source>
</evidence>
<sequence length="144" mass="16481">MKITYLTIVAIATVLSATSCKSDKDKVDEATSQVVEAGDDLKEANDDYLLEVEKYKLETADKIIQNDKSIAEFNARVKTEKKETRDQYIKDIAVLEAKNSDLKMKMEVYQADSKENWDKFKIEFSHDMDELGKAFKDLTVKNVK</sequence>
<keyword evidence="1" id="KW-0175">Coiled coil</keyword>
<evidence type="ECO:0008006" key="4">
    <source>
        <dbReference type="Google" id="ProtNLM"/>
    </source>
</evidence>
<evidence type="ECO:0000256" key="1">
    <source>
        <dbReference type="SAM" id="Coils"/>
    </source>
</evidence>
<proteinExistence type="predicted"/>
<reference evidence="3" key="1">
    <citation type="journal article" date="2019" name="Int. J. Syst. Evol. Microbiol.">
        <title>The Global Catalogue of Microorganisms (GCM) 10K type strain sequencing project: providing services to taxonomists for standard genome sequencing and annotation.</title>
        <authorList>
            <consortium name="The Broad Institute Genomics Platform"/>
            <consortium name="The Broad Institute Genome Sequencing Center for Infectious Disease"/>
            <person name="Wu L."/>
            <person name="Ma J."/>
        </authorList>
    </citation>
    <scope>NUCLEOTIDE SEQUENCE [LARGE SCALE GENOMIC DNA]</scope>
    <source>
        <strain evidence="3">CECT 7956</strain>
    </source>
</reference>
<organism evidence="2 3">
    <name type="scientific">Lacihabitans lacunae</name>
    <dbReference type="NCBI Taxonomy" id="1028214"/>
    <lineage>
        <taxon>Bacteria</taxon>
        <taxon>Pseudomonadati</taxon>
        <taxon>Bacteroidota</taxon>
        <taxon>Cytophagia</taxon>
        <taxon>Cytophagales</taxon>
        <taxon>Leadbetterellaceae</taxon>
        <taxon>Lacihabitans</taxon>
    </lineage>
</organism>